<gene>
    <name evidence="1" type="ORF">FBU59_004882</name>
</gene>
<evidence type="ECO:0000313" key="2">
    <source>
        <dbReference type="Proteomes" id="UP001150603"/>
    </source>
</evidence>
<sequence length="316" mass="34156">MSAVIATNGIRTTNIRIDKAPTGQYGDKVHVIALVSSMSTTLHSRLHLTSKLTAQNEYSLQLDVDRSLWDLGLTSAEIQILLPPPLSSDDEGSRSHEERVHPGIRVDIPAGAIGVTMVGYMRFASLDLRTLHGPAHLSDVVADEIRLEAHHGNITVHDCNAKNALKLIGDAAWMDVDDIIADVLEARSTDAILSLKDIQANMLTATTTNARIGLGNIQAGVLAAETTGGEIHAENVQANACEARTTKGRIEGRWIPRQKLYLSTTEAPISAHVLFPADVANVEMVFNSTKAPITVDVPESFNGGFSLQTDNYYKAY</sequence>
<name>A0ACC1J494_9FUNG</name>
<dbReference type="Proteomes" id="UP001150603">
    <property type="component" value="Unassembled WGS sequence"/>
</dbReference>
<dbReference type="EMBL" id="JANBPW010003669">
    <property type="protein sequence ID" value="KAJ1937009.1"/>
    <property type="molecule type" value="Genomic_DNA"/>
</dbReference>
<accession>A0ACC1J494</accession>
<keyword evidence="2" id="KW-1185">Reference proteome</keyword>
<protein>
    <submittedName>
        <fullName evidence="1">Uncharacterized protein</fullName>
    </submittedName>
</protein>
<organism evidence="1 2">
    <name type="scientific">Linderina macrospora</name>
    <dbReference type="NCBI Taxonomy" id="4868"/>
    <lineage>
        <taxon>Eukaryota</taxon>
        <taxon>Fungi</taxon>
        <taxon>Fungi incertae sedis</taxon>
        <taxon>Zoopagomycota</taxon>
        <taxon>Kickxellomycotina</taxon>
        <taxon>Kickxellomycetes</taxon>
        <taxon>Kickxellales</taxon>
        <taxon>Kickxellaceae</taxon>
        <taxon>Linderina</taxon>
    </lineage>
</organism>
<reference evidence="1" key="1">
    <citation type="submission" date="2022-07" db="EMBL/GenBank/DDBJ databases">
        <title>Phylogenomic reconstructions and comparative analyses of Kickxellomycotina fungi.</title>
        <authorList>
            <person name="Reynolds N.K."/>
            <person name="Stajich J.E."/>
            <person name="Barry K."/>
            <person name="Grigoriev I.V."/>
            <person name="Crous P."/>
            <person name="Smith M.E."/>
        </authorList>
    </citation>
    <scope>NUCLEOTIDE SEQUENCE</scope>
    <source>
        <strain evidence="1">NRRL 5244</strain>
    </source>
</reference>
<proteinExistence type="predicted"/>
<comment type="caution">
    <text evidence="1">The sequence shown here is derived from an EMBL/GenBank/DDBJ whole genome shotgun (WGS) entry which is preliminary data.</text>
</comment>
<evidence type="ECO:0000313" key="1">
    <source>
        <dbReference type="EMBL" id="KAJ1937009.1"/>
    </source>
</evidence>
<feature type="non-terminal residue" evidence="1">
    <location>
        <position position="316"/>
    </location>
</feature>